<sequence>MSTVLNNFDSWKKFLGDRVKHAENAGMSEESISNLAYEIGGFLDDKVDPQNASNRALKEIWDVGNEEERRTIAKLMVKLAKKYA</sequence>
<dbReference type="PIRSF" id="PIRSF004764">
    <property type="entry name" value="YmfJ"/>
    <property type="match status" value="1"/>
</dbReference>
<dbReference type="OrthoDB" id="2382009at2"/>
<dbReference type="Proteomes" id="UP000272464">
    <property type="component" value="Unassembled WGS sequence"/>
</dbReference>
<dbReference type="AlphaFoldDB" id="A0A3S1DW71"/>
<protein>
    <submittedName>
        <fullName evidence="1">DUF3243 domain-containing protein</fullName>
    </submittedName>
</protein>
<dbReference type="InterPro" id="IPR024702">
    <property type="entry name" value="Uncharacterised_YmfJ"/>
</dbReference>
<dbReference type="InterPro" id="IPR021637">
    <property type="entry name" value="DUF3243"/>
</dbReference>
<accession>A0A3S1DW71</accession>
<dbReference type="Pfam" id="PF11588">
    <property type="entry name" value="DUF3243"/>
    <property type="match status" value="1"/>
</dbReference>
<evidence type="ECO:0000313" key="1">
    <source>
        <dbReference type="EMBL" id="RUT29777.1"/>
    </source>
</evidence>
<proteinExistence type="predicted"/>
<dbReference type="RefSeq" id="WP_127199722.1">
    <property type="nucleotide sequence ID" value="NZ_RZNX01000005.1"/>
</dbReference>
<dbReference type="InterPro" id="IPR038292">
    <property type="entry name" value="YmfJ/YflH_sf"/>
</dbReference>
<organism evidence="1 2">
    <name type="scientific">Paenibacillus zeisoli</name>
    <dbReference type="NCBI Taxonomy" id="2496267"/>
    <lineage>
        <taxon>Bacteria</taxon>
        <taxon>Bacillati</taxon>
        <taxon>Bacillota</taxon>
        <taxon>Bacilli</taxon>
        <taxon>Bacillales</taxon>
        <taxon>Paenibacillaceae</taxon>
        <taxon>Paenibacillus</taxon>
    </lineage>
</organism>
<gene>
    <name evidence="1" type="ORF">EJP77_13210</name>
</gene>
<name>A0A3S1DW71_9BACL</name>
<comment type="caution">
    <text evidence="1">The sequence shown here is derived from an EMBL/GenBank/DDBJ whole genome shotgun (WGS) entry which is preliminary data.</text>
</comment>
<reference evidence="1 2" key="1">
    <citation type="submission" date="2018-12" db="EMBL/GenBank/DDBJ databases">
        <authorList>
            <person name="Sun L."/>
            <person name="Chen Z."/>
        </authorList>
    </citation>
    <scope>NUCLEOTIDE SEQUENCE [LARGE SCALE GENOMIC DNA]</scope>
    <source>
        <strain evidence="1 2">3-5-3</strain>
    </source>
</reference>
<dbReference type="EMBL" id="RZNX01000005">
    <property type="protein sequence ID" value="RUT29777.1"/>
    <property type="molecule type" value="Genomic_DNA"/>
</dbReference>
<dbReference type="Gene3D" id="1.10.760.20">
    <property type="entry name" value="Protein of unknown function DUF3243"/>
    <property type="match status" value="1"/>
</dbReference>
<keyword evidence="2" id="KW-1185">Reference proteome</keyword>
<evidence type="ECO:0000313" key="2">
    <source>
        <dbReference type="Proteomes" id="UP000272464"/>
    </source>
</evidence>